<comment type="caution">
    <text evidence="1">The sequence shown here is derived from an EMBL/GenBank/DDBJ whole genome shotgun (WGS) entry which is preliminary data.</text>
</comment>
<reference evidence="1 2" key="1">
    <citation type="submission" date="2018-08" db="EMBL/GenBank/DDBJ databases">
        <title>Genomic investigation of the strawberry pathogen Phytophthora fragariae indicates pathogenicity is determined by transcriptional variation in three key races.</title>
        <authorList>
            <person name="Adams T.M."/>
            <person name="Armitage A.D."/>
            <person name="Sobczyk M.K."/>
            <person name="Bates H.J."/>
            <person name="Dunwell J.M."/>
            <person name="Nellist C.F."/>
            <person name="Harrison R.J."/>
        </authorList>
    </citation>
    <scope>NUCLEOTIDE SEQUENCE [LARGE SCALE GENOMIC DNA]</scope>
    <source>
        <strain evidence="1 2">NOV-27</strain>
    </source>
</reference>
<evidence type="ECO:0008006" key="3">
    <source>
        <dbReference type="Google" id="ProtNLM"/>
    </source>
</evidence>
<dbReference type="Proteomes" id="UP000433483">
    <property type="component" value="Unassembled WGS sequence"/>
</dbReference>
<accession>A0A6A3ZPY8</accession>
<proteinExistence type="predicted"/>
<evidence type="ECO:0000313" key="2">
    <source>
        <dbReference type="Proteomes" id="UP000433483"/>
    </source>
</evidence>
<dbReference type="EMBL" id="QXGB01000010">
    <property type="protein sequence ID" value="KAE9237749.1"/>
    <property type="molecule type" value="Genomic_DNA"/>
</dbReference>
<dbReference type="AlphaFoldDB" id="A0A6A3ZPY8"/>
<organism evidence="1 2">
    <name type="scientific">Phytophthora fragariae</name>
    <dbReference type="NCBI Taxonomy" id="53985"/>
    <lineage>
        <taxon>Eukaryota</taxon>
        <taxon>Sar</taxon>
        <taxon>Stramenopiles</taxon>
        <taxon>Oomycota</taxon>
        <taxon>Peronosporomycetes</taxon>
        <taxon>Peronosporales</taxon>
        <taxon>Peronosporaceae</taxon>
        <taxon>Phytophthora</taxon>
    </lineage>
</organism>
<dbReference type="PANTHER" id="PTHR40866:SF1">
    <property type="entry name" value="BED-TYPE DOMAIN-CONTAINING PROTEIN"/>
    <property type="match status" value="1"/>
</dbReference>
<evidence type="ECO:0000313" key="1">
    <source>
        <dbReference type="EMBL" id="KAE9237749.1"/>
    </source>
</evidence>
<protein>
    <recommendedName>
        <fullName evidence="3">BED-type domain-containing protein</fullName>
    </recommendedName>
</protein>
<gene>
    <name evidence="1" type="ORF">PF005_g536</name>
</gene>
<dbReference type="PANTHER" id="PTHR40866">
    <property type="entry name" value="BED-TYPE DOMAIN-CONTAINING PROTEIN"/>
    <property type="match status" value="1"/>
</dbReference>
<keyword evidence="2" id="KW-1185">Reference proteome</keyword>
<name>A0A6A3ZPY8_9STRA</name>
<sequence>MDKTISEYFCCRCGTVRKQPRPNGYTNLMQHVRRGHPDYETVMLAAPTAETGLIMNYVRRSAQIVYGWLDRNVKNNLPLHFYEKQAARRYPNLDPICVETLLRALNGLTRIAEPLGCQHNLGSSSTAGATRSSTSSPSWPATRHYEFLAEMLTRDYGKQVTHCLFLVSDNCAENRPLATRMGVSLVGCVNHLLNRPVQADVEQHEEDLATFQSLMVRFRMLKQSAQLRLKTRLRQVIRQYTRWSSTFSVMYRYCLLLEHLDTTDDVLVDVLPAPTSNKRLLALLKDLKKIKSVSKGIQETT</sequence>